<comment type="caution">
    <text evidence="2">The sequence shown here is derived from an EMBL/GenBank/DDBJ whole genome shotgun (WGS) entry which is preliminary data.</text>
</comment>
<name>A0ABV9B808_9ACTN</name>
<feature type="compositionally biased region" description="Low complexity" evidence="1">
    <location>
        <begin position="1"/>
        <end position="11"/>
    </location>
</feature>
<dbReference type="Proteomes" id="UP001595839">
    <property type="component" value="Unassembled WGS sequence"/>
</dbReference>
<keyword evidence="3" id="KW-1185">Reference proteome</keyword>
<evidence type="ECO:0008006" key="4">
    <source>
        <dbReference type="Google" id="ProtNLM"/>
    </source>
</evidence>
<accession>A0ABV9B808</accession>
<dbReference type="RefSeq" id="WP_381167435.1">
    <property type="nucleotide sequence ID" value="NZ_JBHSFK010000063.1"/>
</dbReference>
<protein>
    <recommendedName>
        <fullName evidence="4">Transposase</fullName>
    </recommendedName>
</protein>
<evidence type="ECO:0000313" key="3">
    <source>
        <dbReference type="Proteomes" id="UP001595839"/>
    </source>
</evidence>
<sequence>MATWRASAPAPHRAPRHAASDASLQRRLETALERNRQLRDQVSDLTRKLETAHGEIRRLRTLTAAPSNGAAERR</sequence>
<reference evidence="3" key="1">
    <citation type="journal article" date="2019" name="Int. J. Syst. Evol. Microbiol.">
        <title>The Global Catalogue of Microorganisms (GCM) 10K type strain sequencing project: providing services to taxonomists for standard genome sequencing and annotation.</title>
        <authorList>
            <consortium name="The Broad Institute Genomics Platform"/>
            <consortium name="The Broad Institute Genome Sequencing Center for Infectious Disease"/>
            <person name="Wu L."/>
            <person name="Ma J."/>
        </authorList>
    </citation>
    <scope>NUCLEOTIDE SEQUENCE [LARGE SCALE GENOMIC DNA]</scope>
    <source>
        <strain evidence="3">CGMCC 4.7177</strain>
    </source>
</reference>
<feature type="region of interest" description="Disordered" evidence="1">
    <location>
        <begin position="1"/>
        <end position="23"/>
    </location>
</feature>
<proteinExistence type="predicted"/>
<evidence type="ECO:0000256" key="1">
    <source>
        <dbReference type="SAM" id="MobiDB-lite"/>
    </source>
</evidence>
<dbReference type="EMBL" id="JBHSFK010000063">
    <property type="protein sequence ID" value="MFC4507887.1"/>
    <property type="molecule type" value="Genomic_DNA"/>
</dbReference>
<gene>
    <name evidence="2" type="ORF">ACFPIH_52265</name>
</gene>
<evidence type="ECO:0000313" key="2">
    <source>
        <dbReference type="EMBL" id="MFC4507887.1"/>
    </source>
</evidence>
<organism evidence="2 3">
    <name type="scientific">Streptomyces vulcanius</name>
    <dbReference type="NCBI Taxonomy" id="1441876"/>
    <lineage>
        <taxon>Bacteria</taxon>
        <taxon>Bacillati</taxon>
        <taxon>Actinomycetota</taxon>
        <taxon>Actinomycetes</taxon>
        <taxon>Kitasatosporales</taxon>
        <taxon>Streptomycetaceae</taxon>
        <taxon>Streptomyces</taxon>
    </lineage>
</organism>